<protein>
    <submittedName>
        <fullName evidence="2">DUF2809 domain-containing protein</fullName>
    </submittedName>
</protein>
<proteinExistence type="predicted"/>
<organism evidence="2 3">
    <name type="scientific">Flavobacterium cerinum</name>
    <dbReference type="NCBI Taxonomy" id="2502784"/>
    <lineage>
        <taxon>Bacteria</taxon>
        <taxon>Pseudomonadati</taxon>
        <taxon>Bacteroidota</taxon>
        <taxon>Flavobacteriia</taxon>
        <taxon>Flavobacteriales</taxon>
        <taxon>Flavobacteriaceae</taxon>
        <taxon>Flavobacterium</taxon>
    </lineage>
</organism>
<dbReference type="Pfam" id="PF10990">
    <property type="entry name" value="DUF2809"/>
    <property type="match status" value="1"/>
</dbReference>
<accession>A0A3S3QL84</accession>
<evidence type="ECO:0000256" key="1">
    <source>
        <dbReference type="SAM" id="Phobius"/>
    </source>
</evidence>
<dbReference type="EMBL" id="SBII01000005">
    <property type="protein sequence ID" value="RWX00506.1"/>
    <property type="molecule type" value="Genomic_DNA"/>
</dbReference>
<dbReference type="OrthoDB" id="5360192at2"/>
<feature type="transmembrane region" description="Helical" evidence="1">
    <location>
        <begin position="14"/>
        <end position="32"/>
    </location>
</feature>
<sequence length="137" mass="15857">MIYIKENKVHFKRVLYSVVIVITIATGLFVRIKQAWFPNIVNLYLGDMLYAFMVYYIVSCIAINKNLILRSMIALLFCYCIEISQLYQAGWINEIRQTIPGKLILGSGFLWSDLLACFLGILAVVLVDNLWFSRHKI</sequence>
<dbReference type="AlphaFoldDB" id="A0A3S3QL84"/>
<dbReference type="InterPro" id="IPR021257">
    <property type="entry name" value="DUF2809"/>
</dbReference>
<reference evidence="2 3" key="1">
    <citation type="submission" date="2019-01" db="EMBL/GenBank/DDBJ databases">
        <title>Flavobacterium sp. nov.,isolated from freshwater.</title>
        <authorList>
            <person name="Zhang R."/>
            <person name="Du Z.-J."/>
        </authorList>
    </citation>
    <scope>NUCLEOTIDE SEQUENCE [LARGE SCALE GENOMIC DNA]</scope>
    <source>
        <strain evidence="2 3">1E403</strain>
    </source>
</reference>
<feature type="transmembrane region" description="Helical" evidence="1">
    <location>
        <begin position="109"/>
        <end position="132"/>
    </location>
</feature>
<gene>
    <name evidence="2" type="ORF">EPI11_09535</name>
</gene>
<name>A0A3S3QL84_9FLAO</name>
<comment type="caution">
    <text evidence="2">The sequence shown here is derived from an EMBL/GenBank/DDBJ whole genome shotgun (WGS) entry which is preliminary data.</text>
</comment>
<dbReference type="Proteomes" id="UP000287527">
    <property type="component" value="Unassembled WGS sequence"/>
</dbReference>
<evidence type="ECO:0000313" key="2">
    <source>
        <dbReference type="EMBL" id="RWX00506.1"/>
    </source>
</evidence>
<keyword evidence="3" id="KW-1185">Reference proteome</keyword>
<feature type="transmembrane region" description="Helical" evidence="1">
    <location>
        <begin position="71"/>
        <end position="89"/>
    </location>
</feature>
<keyword evidence="1" id="KW-0472">Membrane</keyword>
<feature type="transmembrane region" description="Helical" evidence="1">
    <location>
        <begin position="44"/>
        <end position="64"/>
    </location>
</feature>
<keyword evidence="1" id="KW-1133">Transmembrane helix</keyword>
<evidence type="ECO:0000313" key="3">
    <source>
        <dbReference type="Proteomes" id="UP000287527"/>
    </source>
</evidence>
<keyword evidence="1" id="KW-0812">Transmembrane</keyword>